<organism evidence="17">
    <name type="scientific">Diestramima sp. ZJZ-2017</name>
    <dbReference type="NCBI Taxonomy" id="1945540"/>
    <lineage>
        <taxon>Eukaryota</taxon>
        <taxon>Metazoa</taxon>
        <taxon>Ecdysozoa</taxon>
        <taxon>Arthropoda</taxon>
        <taxon>Hexapoda</taxon>
        <taxon>Insecta</taxon>
        <taxon>Pterygota</taxon>
        <taxon>Neoptera</taxon>
        <taxon>Polyneoptera</taxon>
        <taxon>Orthoptera</taxon>
        <taxon>Ensifera</taxon>
        <taxon>Tettigoniidea</taxon>
        <taxon>Rhaphidophoroidea</taxon>
        <taxon>Rhaphidophoridae</taxon>
        <taxon>Aemodogryllinae</taxon>
        <taxon>Diestramima</taxon>
    </lineage>
</organism>
<keyword evidence="13 16" id="KW-0472">Membrane</keyword>
<feature type="transmembrane region" description="Helical" evidence="16">
    <location>
        <begin position="7"/>
        <end position="37"/>
    </location>
</feature>
<evidence type="ECO:0000256" key="1">
    <source>
        <dbReference type="ARBA" id="ARBA00004225"/>
    </source>
</evidence>
<evidence type="ECO:0000256" key="5">
    <source>
        <dbReference type="ARBA" id="ARBA00022448"/>
    </source>
</evidence>
<dbReference type="EMBL" id="KX057718">
    <property type="protein sequence ID" value="AQM39899.1"/>
    <property type="molecule type" value="Genomic_DNA"/>
</dbReference>
<keyword evidence="12 17" id="KW-0496">Mitochondrion</keyword>
<evidence type="ECO:0000256" key="3">
    <source>
        <dbReference type="ARBA" id="ARBA00012944"/>
    </source>
</evidence>
<dbReference type="PANTHER" id="PTHR11435:SF1">
    <property type="entry name" value="NADH-UBIQUINONE OXIDOREDUCTASE CHAIN 6"/>
    <property type="match status" value="1"/>
</dbReference>
<comment type="subcellular location">
    <subcellularLocation>
        <location evidence="1">Mitochondrion membrane</location>
        <topology evidence="1">Multi-pass membrane protein</topology>
    </subcellularLocation>
</comment>
<evidence type="ECO:0000256" key="12">
    <source>
        <dbReference type="ARBA" id="ARBA00023128"/>
    </source>
</evidence>
<dbReference type="GO" id="GO:0008137">
    <property type="term" value="F:NADH dehydrogenase (ubiquinone) activity"/>
    <property type="evidence" value="ECO:0007669"/>
    <property type="project" value="UniProtKB-EC"/>
</dbReference>
<feature type="transmembrane region" description="Helical" evidence="16">
    <location>
        <begin position="82"/>
        <end position="102"/>
    </location>
</feature>
<evidence type="ECO:0000256" key="2">
    <source>
        <dbReference type="ARBA" id="ARBA00005698"/>
    </source>
</evidence>
<keyword evidence="7 16" id="KW-0812">Transmembrane</keyword>
<keyword evidence="9" id="KW-0249">Electron transport</keyword>
<evidence type="ECO:0000256" key="10">
    <source>
        <dbReference type="ARBA" id="ARBA00022989"/>
    </source>
</evidence>
<evidence type="ECO:0000256" key="8">
    <source>
        <dbReference type="ARBA" id="ARBA00022967"/>
    </source>
</evidence>
<dbReference type="AlphaFoldDB" id="A0A1Q1MP87"/>
<evidence type="ECO:0000256" key="13">
    <source>
        <dbReference type="ARBA" id="ARBA00023136"/>
    </source>
</evidence>
<comment type="similarity">
    <text evidence="2">Belongs to the complex I subunit 6 family.</text>
</comment>
<evidence type="ECO:0000256" key="15">
    <source>
        <dbReference type="ARBA" id="ARBA00049551"/>
    </source>
</evidence>
<protein>
    <recommendedName>
        <fullName evidence="4">NADH-ubiquinone oxidoreductase chain 6</fullName>
        <ecNumber evidence="3">7.1.1.2</ecNumber>
    </recommendedName>
    <alternativeName>
        <fullName evidence="14">NADH dehydrogenase subunit 6</fullName>
    </alternativeName>
</protein>
<name>A0A1Q1MP87_9ORTH</name>
<keyword evidence="8" id="KW-1278">Translocase</keyword>
<dbReference type="PANTHER" id="PTHR11435">
    <property type="entry name" value="NADH UBIQUINONE OXIDOREDUCTASE SUBUNIT ND6"/>
    <property type="match status" value="1"/>
</dbReference>
<keyword evidence="6" id="KW-0679">Respiratory chain</keyword>
<reference evidence="17" key="1">
    <citation type="submission" date="2016-04" db="EMBL/GenBank/DDBJ databases">
        <title>Towards a higher-level phylogeny of ensiferan insects inferred from mitochondrial genome sequences.</title>
        <authorList>
            <person name="Zhou Z.J."/>
        </authorList>
    </citation>
    <scope>NUCLEOTIDE SEQUENCE</scope>
</reference>
<comment type="catalytic activity">
    <reaction evidence="15">
        <text>a ubiquinone + NADH + 5 H(+)(in) = a ubiquinol + NAD(+) + 4 H(+)(out)</text>
        <dbReference type="Rhea" id="RHEA:29091"/>
        <dbReference type="Rhea" id="RHEA-COMP:9565"/>
        <dbReference type="Rhea" id="RHEA-COMP:9566"/>
        <dbReference type="ChEBI" id="CHEBI:15378"/>
        <dbReference type="ChEBI" id="CHEBI:16389"/>
        <dbReference type="ChEBI" id="CHEBI:17976"/>
        <dbReference type="ChEBI" id="CHEBI:57540"/>
        <dbReference type="ChEBI" id="CHEBI:57945"/>
        <dbReference type="EC" id="7.1.1.2"/>
    </reaction>
</comment>
<evidence type="ECO:0000256" key="9">
    <source>
        <dbReference type="ARBA" id="ARBA00022982"/>
    </source>
</evidence>
<feature type="transmembrane region" description="Helical" evidence="16">
    <location>
        <begin position="49"/>
        <end position="70"/>
    </location>
</feature>
<gene>
    <name evidence="17" type="primary">ND6</name>
</gene>
<dbReference type="EC" id="7.1.1.2" evidence="3"/>
<evidence type="ECO:0000256" key="4">
    <source>
        <dbReference type="ARBA" id="ARBA00021095"/>
    </source>
</evidence>
<sequence>MQMMTFLILMFTFNMIFILANHPLSMTLIIIVQTLLICLSTGILYQSFWFSYILFLVFLGGMLVLFIYITSLASNEMFKIPAWTLIIIMSSLFIISLMYLTVDSSMISSMINSSDMMPLINSMSNMYSESMLSLTKLYNNPTNMITLMLVTYLFLTLIVIVNITNIFQGPLRQKN</sequence>
<evidence type="ECO:0000256" key="11">
    <source>
        <dbReference type="ARBA" id="ARBA00023027"/>
    </source>
</evidence>
<dbReference type="GO" id="GO:0031966">
    <property type="term" value="C:mitochondrial membrane"/>
    <property type="evidence" value="ECO:0007669"/>
    <property type="project" value="UniProtKB-SubCell"/>
</dbReference>
<evidence type="ECO:0000256" key="7">
    <source>
        <dbReference type="ARBA" id="ARBA00022692"/>
    </source>
</evidence>
<keyword evidence="5" id="KW-0813">Transport</keyword>
<keyword evidence="10 16" id="KW-1133">Transmembrane helix</keyword>
<feature type="transmembrane region" description="Helical" evidence="16">
    <location>
        <begin position="144"/>
        <end position="167"/>
    </location>
</feature>
<evidence type="ECO:0000256" key="14">
    <source>
        <dbReference type="ARBA" id="ARBA00031019"/>
    </source>
</evidence>
<dbReference type="InterPro" id="IPR050269">
    <property type="entry name" value="ComplexI_Subunit6"/>
</dbReference>
<accession>A0A1Q1MP87</accession>
<geneLocation type="mitochondrion" evidence="17"/>
<evidence type="ECO:0000313" key="17">
    <source>
        <dbReference type="EMBL" id="AQM39899.1"/>
    </source>
</evidence>
<evidence type="ECO:0000256" key="16">
    <source>
        <dbReference type="SAM" id="Phobius"/>
    </source>
</evidence>
<keyword evidence="11" id="KW-0520">NAD</keyword>
<evidence type="ECO:0000256" key="6">
    <source>
        <dbReference type="ARBA" id="ARBA00022660"/>
    </source>
</evidence>
<proteinExistence type="inferred from homology"/>